<dbReference type="InterPro" id="IPR007634">
    <property type="entry name" value="RNA_pol_sigma_54_DNA-bd"/>
</dbReference>
<dbReference type="RefSeq" id="WP_152805421.1">
    <property type="nucleotide sequence ID" value="NZ_WHNX01000023.1"/>
</dbReference>
<dbReference type="GO" id="GO:0016779">
    <property type="term" value="F:nucleotidyltransferase activity"/>
    <property type="evidence" value="ECO:0007669"/>
    <property type="project" value="UniProtKB-KW"/>
</dbReference>
<evidence type="ECO:0000313" key="12">
    <source>
        <dbReference type="Proteomes" id="UP000440004"/>
    </source>
</evidence>
<sequence length="457" mass="52494">MDLNMSQGLVQQQKLILTAQMQNSLNILQMSIIDLQKDIAKQLEENPLLEYNTDVQDTPDVSSWTKEIIDARKAIDQEKFQLQNSSYTSDNTMDPLNLIIQKQTLKEYLKDQLVDLVETPEILNICNYIIENIDSRGYLSCTIEDIIKDLNISSSKIIYALQLVQQFEPNGVAARDLKECLKLQLIKNGIDDENLYYIVDSKLEAIANNQIKQIANLLNISSGQAQDYFDYIKTLEPKPSRGFYTGDVENYIIPEAYIRKVQNELLIIKNDKVLPRLTINRLYKDILKDETDTEVIDFIKSKLYSAENFIKGIEQRDSTITKILKIIVEKQEDYFYYGPRYLKPMVISSIADCLNLNESTISRAIKDKYISTPHATVKIKDLFTGGFKLSCDDSITSSSVKNQIKNIIDNEDKSQPISDEMISQTLKEKGIKIARRTVAKYREELDILSSSKRKVFK</sequence>
<keyword evidence="6" id="KW-0731">Sigma factor</keyword>
<evidence type="ECO:0000256" key="6">
    <source>
        <dbReference type="ARBA" id="ARBA00023082"/>
    </source>
</evidence>
<feature type="domain" description="RNA polymerase sigma factor 54 DNA-binding" evidence="9">
    <location>
        <begin position="298"/>
        <end position="454"/>
    </location>
</feature>
<keyword evidence="7" id="KW-0238">DNA-binding</keyword>
<gene>
    <name evidence="11" type="primary">rpoN</name>
    <name evidence="11" type="ORF">GC105_12840</name>
</gene>
<dbReference type="PANTHER" id="PTHR32248:SF4">
    <property type="entry name" value="RNA POLYMERASE SIGMA-54 FACTOR"/>
    <property type="match status" value="1"/>
</dbReference>
<keyword evidence="12" id="KW-1185">Reference proteome</keyword>
<evidence type="ECO:0000256" key="8">
    <source>
        <dbReference type="ARBA" id="ARBA00023163"/>
    </source>
</evidence>
<dbReference type="InterPro" id="IPR007046">
    <property type="entry name" value="RNA_pol_sigma_54_core-bd"/>
</dbReference>
<evidence type="ECO:0000256" key="3">
    <source>
        <dbReference type="ARBA" id="ARBA00022679"/>
    </source>
</evidence>
<keyword evidence="3" id="KW-0808">Transferase</keyword>
<keyword evidence="8" id="KW-0804">Transcription</keyword>
<dbReference type="Pfam" id="PF04552">
    <property type="entry name" value="Sigma54_DBD"/>
    <property type="match status" value="1"/>
</dbReference>
<dbReference type="Pfam" id="PF04963">
    <property type="entry name" value="Sigma54_CBD"/>
    <property type="match status" value="1"/>
</dbReference>
<accession>A0A6A7KBA5</accession>
<evidence type="ECO:0000259" key="10">
    <source>
        <dbReference type="Pfam" id="PF04963"/>
    </source>
</evidence>
<dbReference type="PANTHER" id="PTHR32248">
    <property type="entry name" value="RNA POLYMERASE SIGMA-54 FACTOR"/>
    <property type="match status" value="1"/>
</dbReference>
<name>A0A6A7KBA5_9FIRM</name>
<dbReference type="NCBIfam" id="TIGR02395">
    <property type="entry name" value="rpoN_sigma"/>
    <property type="match status" value="1"/>
</dbReference>
<evidence type="ECO:0000256" key="5">
    <source>
        <dbReference type="ARBA" id="ARBA00023015"/>
    </source>
</evidence>
<dbReference type="GO" id="GO:0003677">
    <property type="term" value="F:DNA binding"/>
    <property type="evidence" value="ECO:0007669"/>
    <property type="project" value="UniProtKB-KW"/>
</dbReference>
<dbReference type="GO" id="GO:0001216">
    <property type="term" value="F:DNA-binding transcription activator activity"/>
    <property type="evidence" value="ECO:0007669"/>
    <property type="project" value="InterPro"/>
</dbReference>
<evidence type="ECO:0000256" key="4">
    <source>
        <dbReference type="ARBA" id="ARBA00022695"/>
    </source>
</evidence>
<reference evidence="11 12" key="1">
    <citation type="submission" date="2019-10" db="EMBL/GenBank/DDBJ databases">
        <title>Alkalibaculum tamaniensis sp.nov., a new alkaliphilic acetogen, isolated on methoxylated aromatics from a mud volcano.</title>
        <authorList>
            <person name="Khomyakova M.A."/>
            <person name="Merkel A.Y."/>
            <person name="Bonch-Osmolovskaya E.A."/>
            <person name="Slobodkin A.I."/>
        </authorList>
    </citation>
    <scope>NUCLEOTIDE SEQUENCE [LARGE SCALE GENOMIC DNA]</scope>
    <source>
        <strain evidence="11 12">M08DMB</strain>
    </source>
</reference>
<dbReference type="EMBL" id="WHNX01000023">
    <property type="protein sequence ID" value="MPW26676.1"/>
    <property type="molecule type" value="Genomic_DNA"/>
</dbReference>
<proteinExistence type="inferred from homology"/>
<protein>
    <submittedName>
        <fullName evidence="11">RNA polymerase factor sigma-54</fullName>
    </submittedName>
</protein>
<dbReference type="Proteomes" id="UP000440004">
    <property type="component" value="Unassembled WGS sequence"/>
</dbReference>
<dbReference type="GO" id="GO:0016987">
    <property type="term" value="F:sigma factor activity"/>
    <property type="evidence" value="ECO:0007669"/>
    <property type="project" value="UniProtKB-KW"/>
</dbReference>
<evidence type="ECO:0000259" key="9">
    <source>
        <dbReference type="Pfam" id="PF04552"/>
    </source>
</evidence>
<dbReference type="Pfam" id="PF00309">
    <property type="entry name" value="Sigma54_AID"/>
    <property type="match status" value="1"/>
</dbReference>
<dbReference type="GO" id="GO:0006352">
    <property type="term" value="P:DNA-templated transcription initiation"/>
    <property type="evidence" value="ECO:0007669"/>
    <property type="project" value="InterPro"/>
</dbReference>
<keyword evidence="4" id="KW-0548">Nucleotidyltransferase</keyword>
<dbReference type="PROSITE" id="PS00718">
    <property type="entry name" value="SIGMA54_2"/>
    <property type="match status" value="1"/>
</dbReference>
<dbReference type="InterPro" id="IPR038709">
    <property type="entry name" value="RpoN_core-bd_sf"/>
</dbReference>
<keyword evidence="5" id="KW-0805">Transcription regulation</keyword>
<dbReference type="PIRSF" id="PIRSF000774">
    <property type="entry name" value="RpoN"/>
    <property type="match status" value="1"/>
</dbReference>
<comment type="caution">
    <text evidence="11">The sequence shown here is derived from an EMBL/GenBank/DDBJ whole genome shotgun (WGS) entry which is preliminary data.</text>
</comment>
<evidence type="ECO:0000256" key="1">
    <source>
        <dbReference type="ARBA" id="ARBA00008798"/>
    </source>
</evidence>
<dbReference type="Gene3D" id="1.10.10.1330">
    <property type="entry name" value="RNA polymerase sigma-54 factor, core-binding domain"/>
    <property type="match status" value="1"/>
</dbReference>
<keyword evidence="2" id="KW-0240">DNA-directed RNA polymerase</keyword>
<dbReference type="InterPro" id="IPR000394">
    <property type="entry name" value="RNA_pol_sigma_54"/>
</dbReference>
<feature type="domain" description="RNA polymerase sigma factor 54 core-binding" evidence="10">
    <location>
        <begin position="97"/>
        <end position="283"/>
    </location>
</feature>
<dbReference type="GO" id="GO:0000428">
    <property type="term" value="C:DNA-directed RNA polymerase complex"/>
    <property type="evidence" value="ECO:0007669"/>
    <property type="project" value="UniProtKB-KW"/>
</dbReference>
<dbReference type="Gene3D" id="1.10.10.60">
    <property type="entry name" value="Homeodomain-like"/>
    <property type="match status" value="1"/>
</dbReference>
<dbReference type="AlphaFoldDB" id="A0A6A7KBA5"/>
<comment type="similarity">
    <text evidence="1">Belongs to the sigma-54 factor family.</text>
</comment>
<evidence type="ECO:0000256" key="7">
    <source>
        <dbReference type="ARBA" id="ARBA00023125"/>
    </source>
</evidence>
<evidence type="ECO:0000313" key="11">
    <source>
        <dbReference type="EMBL" id="MPW26676.1"/>
    </source>
</evidence>
<dbReference type="PRINTS" id="PR00045">
    <property type="entry name" value="SIGMA54FCT"/>
</dbReference>
<organism evidence="11 12">
    <name type="scientific">Alkalibaculum sporogenes</name>
    <dbReference type="NCBI Taxonomy" id="2655001"/>
    <lineage>
        <taxon>Bacteria</taxon>
        <taxon>Bacillati</taxon>
        <taxon>Bacillota</taxon>
        <taxon>Clostridia</taxon>
        <taxon>Eubacteriales</taxon>
        <taxon>Eubacteriaceae</taxon>
        <taxon>Alkalibaculum</taxon>
    </lineage>
</organism>
<evidence type="ECO:0000256" key="2">
    <source>
        <dbReference type="ARBA" id="ARBA00022478"/>
    </source>
</evidence>
<dbReference type="PROSITE" id="PS50044">
    <property type="entry name" value="SIGMA54_3"/>
    <property type="match status" value="1"/>
</dbReference>